<evidence type="ECO:0000313" key="3">
    <source>
        <dbReference type="Proteomes" id="UP000315400"/>
    </source>
</evidence>
<dbReference type="Gene3D" id="3.40.50.1010">
    <property type="entry name" value="5'-nuclease"/>
    <property type="match status" value="1"/>
</dbReference>
<evidence type="ECO:0000313" key="2">
    <source>
        <dbReference type="EMBL" id="TQE95334.1"/>
    </source>
</evidence>
<accession>A0A540VF04</accession>
<protein>
    <submittedName>
        <fullName evidence="2">Type II toxin-antitoxin system VapC family toxin</fullName>
    </submittedName>
</protein>
<sequence>MTVGLDTSVVLRLLVGRPQDQAQRAKAAVDQALAQGPVHLCDLVIAEAYHALVYHYDVPKNGARSLLMRMMASGAFACSPRDMLDSTHNVKGCGLVDHLIMSRYRSLDATTLTFDRKMGAAGARMVD</sequence>
<dbReference type="Pfam" id="PF01850">
    <property type="entry name" value="PIN"/>
    <property type="match status" value="1"/>
</dbReference>
<dbReference type="SUPFAM" id="SSF88723">
    <property type="entry name" value="PIN domain-like"/>
    <property type="match status" value="1"/>
</dbReference>
<name>A0A540VF04_9GAMM</name>
<proteinExistence type="predicted"/>
<organism evidence="2 3">
    <name type="scientific">Spiribacter salinus</name>
    <dbReference type="NCBI Taxonomy" id="1335746"/>
    <lineage>
        <taxon>Bacteria</taxon>
        <taxon>Pseudomonadati</taxon>
        <taxon>Pseudomonadota</taxon>
        <taxon>Gammaproteobacteria</taxon>
        <taxon>Chromatiales</taxon>
        <taxon>Ectothiorhodospiraceae</taxon>
        <taxon>Spiribacter</taxon>
    </lineage>
</organism>
<dbReference type="AlphaFoldDB" id="A0A540VF04"/>
<gene>
    <name evidence="2" type="ORF">FKY71_17180</name>
</gene>
<dbReference type="EMBL" id="VIFK01000384">
    <property type="protein sequence ID" value="TQE95334.1"/>
    <property type="molecule type" value="Genomic_DNA"/>
</dbReference>
<dbReference type="InterPro" id="IPR002716">
    <property type="entry name" value="PIN_dom"/>
</dbReference>
<dbReference type="Proteomes" id="UP000315400">
    <property type="component" value="Unassembled WGS sequence"/>
</dbReference>
<feature type="domain" description="PIN" evidence="1">
    <location>
        <begin position="5"/>
        <end position="118"/>
    </location>
</feature>
<reference evidence="2 3" key="1">
    <citation type="submission" date="2019-06" db="EMBL/GenBank/DDBJ databases">
        <title>Metagenome assembled Genome of Spiribacter salinus SL48-SHIP from the microbial mat of Salt Lake 48 (Novosibirsk region, Russia).</title>
        <authorList>
            <person name="Shipova A."/>
            <person name="Rozanov A.S."/>
            <person name="Bryanskaya A.V."/>
            <person name="Peltek S.E."/>
        </authorList>
    </citation>
    <scope>NUCLEOTIDE SEQUENCE [LARGE SCALE GENOMIC DNA]</scope>
    <source>
        <strain evidence="2">SL48-SHIP-2</strain>
    </source>
</reference>
<comment type="caution">
    <text evidence="2">The sequence shown here is derived from an EMBL/GenBank/DDBJ whole genome shotgun (WGS) entry which is preliminary data.</text>
</comment>
<evidence type="ECO:0000259" key="1">
    <source>
        <dbReference type="Pfam" id="PF01850"/>
    </source>
</evidence>
<dbReference type="InterPro" id="IPR029060">
    <property type="entry name" value="PIN-like_dom_sf"/>
</dbReference>